<dbReference type="EMBL" id="PJRQ01000052">
    <property type="protein sequence ID" value="PLR06569.1"/>
    <property type="molecule type" value="Genomic_DNA"/>
</dbReference>
<gene>
    <name evidence="2" type="ORF">C1707_20280</name>
    <name evidence="3" type="ORF">CFHF_25650</name>
</gene>
<dbReference type="KEGG" id="cfh:C1707_20280"/>
<dbReference type="OrthoDB" id="7191127at2"/>
<proteinExistence type="predicted"/>
<dbReference type="Proteomes" id="UP000234483">
    <property type="component" value="Unassembled WGS sequence"/>
</dbReference>
<sequence length="128" mass="14356">MPPETDYDPQDVAEVLDETNLTEDGQDIANFDDIEDVYDVTQADDDAAEDEDDDYDILDESELDDIDDELEAGRDDEGLDVEREPLDPVGGGLSDEDLVSSDDEEPSDYESTRLADDDIEALGYERRR</sequence>
<dbReference type="RefSeq" id="WP_101715746.1">
    <property type="nucleotide sequence ID" value="NZ_CP026100.1"/>
</dbReference>
<evidence type="ECO:0000313" key="2">
    <source>
        <dbReference type="EMBL" id="AYV48409.1"/>
    </source>
</evidence>
<dbReference type="Proteomes" id="UP000281192">
    <property type="component" value="Chromosome"/>
</dbReference>
<reference evidence="3 4" key="1">
    <citation type="submission" date="2017-12" db="EMBL/GenBank/DDBJ databases">
        <title>The genome sequence of Caulobacter flavus CGMCC1 15093.</title>
        <authorList>
            <person name="Gao J."/>
            <person name="Mao X."/>
            <person name="Sun J."/>
        </authorList>
    </citation>
    <scope>NUCLEOTIDE SEQUENCE [LARGE SCALE GENOMIC DNA]</scope>
    <source>
        <strain evidence="3 4">CGMCC1 15093</strain>
    </source>
</reference>
<organism evidence="3 4">
    <name type="scientific">Caulobacter flavus</name>
    <dbReference type="NCBI Taxonomy" id="1679497"/>
    <lineage>
        <taxon>Bacteria</taxon>
        <taxon>Pseudomonadati</taxon>
        <taxon>Pseudomonadota</taxon>
        <taxon>Alphaproteobacteria</taxon>
        <taxon>Caulobacterales</taxon>
        <taxon>Caulobacteraceae</taxon>
        <taxon>Caulobacter</taxon>
    </lineage>
</organism>
<feature type="compositionally biased region" description="Acidic residues" evidence="1">
    <location>
        <begin position="42"/>
        <end position="70"/>
    </location>
</feature>
<evidence type="ECO:0000256" key="1">
    <source>
        <dbReference type="SAM" id="MobiDB-lite"/>
    </source>
</evidence>
<evidence type="ECO:0000313" key="4">
    <source>
        <dbReference type="Proteomes" id="UP000234483"/>
    </source>
</evidence>
<feature type="compositionally biased region" description="Basic and acidic residues" evidence="1">
    <location>
        <begin position="71"/>
        <end position="86"/>
    </location>
</feature>
<protein>
    <submittedName>
        <fullName evidence="3">Primosomal protein</fullName>
    </submittedName>
</protein>
<name>A0A2N5CLI1_9CAUL</name>
<reference evidence="2 5" key="2">
    <citation type="submission" date="2018-01" db="EMBL/GenBank/DDBJ databases">
        <title>Complete genome sequence of Caulobacter flavus RHGG3.</title>
        <authorList>
            <person name="Yang E."/>
        </authorList>
    </citation>
    <scope>NUCLEOTIDE SEQUENCE [LARGE SCALE GENOMIC DNA]</scope>
    <source>
        <strain evidence="2 5">RHGG3</strain>
    </source>
</reference>
<dbReference type="EMBL" id="CP026100">
    <property type="protein sequence ID" value="AYV48409.1"/>
    <property type="molecule type" value="Genomic_DNA"/>
</dbReference>
<evidence type="ECO:0000313" key="3">
    <source>
        <dbReference type="EMBL" id="PLR06569.1"/>
    </source>
</evidence>
<feature type="compositionally biased region" description="Acidic residues" evidence="1">
    <location>
        <begin position="94"/>
        <end position="108"/>
    </location>
</feature>
<keyword evidence="5" id="KW-1185">Reference proteome</keyword>
<evidence type="ECO:0000313" key="5">
    <source>
        <dbReference type="Proteomes" id="UP000281192"/>
    </source>
</evidence>
<accession>A0A2N5CLI1</accession>
<dbReference type="AlphaFoldDB" id="A0A2N5CLI1"/>
<feature type="region of interest" description="Disordered" evidence="1">
    <location>
        <begin position="42"/>
        <end position="128"/>
    </location>
</feature>